<reference evidence="1 2" key="1">
    <citation type="submission" date="2019-08" db="EMBL/GenBank/DDBJ databases">
        <title>Genome of Phaeodactylibacter luteus.</title>
        <authorList>
            <person name="Bowman J.P."/>
        </authorList>
    </citation>
    <scope>NUCLEOTIDE SEQUENCE [LARGE SCALE GENOMIC DNA]</scope>
    <source>
        <strain evidence="1 2">KCTC 42180</strain>
    </source>
</reference>
<comment type="caution">
    <text evidence="1">The sequence shown here is derived from an EMBL/GenBank/DDBJ whole genome shotgun (WGS) entry which is preliminary data.</text>
</comment>
<proteinExistence type="predicted"/>
<name>A0A5C6RTE1_9BACT</name>
<gene>
    <name evidence="1" type="ORF">FRY97_05960</name>
</gene>
<dbReference type="AlphaFoldDB" id="A0A5C6RTE1"/>
<evidence type="ECO:0008006" key="3">
    <source>
        <dbReference type="Google" id="ProtNLM"/>
    </source>
</evidence>
<dbReference type="OrthoDB" id="1494813at2"/>
<evidence type="ECO:0000313" key="1">
    <source>
        <dbReference type="EMBL" id="TXB65523.1"/>
    </source>
</evidence>
<sequence>MENVKIKDERIARISDLLEQIQSVDEMISLHEDKGDQEDLMLIQYKYRREQFLGELKEKLQELNINPSDLIAA</sequence>
<keyword evidence="2" id="KW-1185">Reference proteome</keyword>
<accession>A0A5C6RTE1</accession>
<organism evidence="1 2">
    <name type="scientific">Phaeodactylibacter luteus</name>
    <dbReference type="NCBI Taxonomy" id="1564516"/>
    <lineage>
        <taxon>Bacteria</taxon>
        <taxon>Pseudomonadati</taxon>
        <taxon>Bacteroidota</taxon>
        <taxon>Saprospiria</taxon>
        <taxon>Saprospirales</taxon>
        <taxon>Haliscomenobacteraceae</taxon>
        <taxon>Phaeodactylibacter</taxon>
    </lineage>
</organism>
<dbReference type="EMBL" id="VOOR01000009">
    <property type="protein sequence ID" value="TXB65523.1"/>
    <property type="molecule type" value="Genomic_DNA"/>
</dbReference>
<evidence type="ECO:0000313" key="2">
    <source>
        <dbReference type="Proteomes" id="UP000321580"/>
    </source>
</evidence>
<dbReference type="Proteomes" id="UP000321580">
    <property type="component" value="Unassembled WGS sequence"/>
</dbReference>
<protein>
    <recommendedName>
        <fullName evidence="3">DUF465 domain-containing protein</fullName>
    </recommendedName>
</protein>
<dbReference type="RefSeq" id="WP_147166532.1">
    <property type="nucleotide sequence ID" value="NZ_VOOR01000009.1"/>
</dbReference>